<comment type="caution">
    <text evidence="3">The sequence shown here is derived from an EMBL/GenBank/DDBJ whole genome shotgun (WGS) entry which is preliminary data.</text>
</comment>
<organism evidence="3 4">
    <name type="scientific">Gramella jeungdoensis</name>
    <dbReference type="NCBI Taxonomy" id="708091"/>
    <lineage>
        <taxon>Bacteria</taxon>
        <taxon>Pseudomonadati</taxon>
        <taxon>Bacteroidota</taxon>
        <taxon>Flavobacteriia</taxon>
        <taxon>Flavobacteriales</taxon>
        <taxon>Flavobacteriaceae</taxon>
        <taxon>Christiangramia</taxon>
    </lineage>
</organism>
<feature type="domain" description="Carbohydrate-binding" evidence="1">
    <location>
        <begin position="40"/>
        <end position="186"/>
    </location>
</feature>
<name>A0ABT0Z403_9FLAO</name>
<feature type="domain" description="DUF5916" evidence="2">
    <location>
        <begin position="232"/>
        <end position="808"/>
    </location>
</feature>
<dbReference type="Gene3D" id="2.60.40.1190">
    <property type="match status" value="1"/>
</dbReference>
<keyword evidence="4" id="KW-1185">Reference proteome</keyword>
<dbReference type="InterPro" id="IPR010502">
    <property type="entry name" value="Carb-bd_dom_fam9"/>
</dbReference>
<dbReference type="Proteomes" id="UP001155077">
    <property type="component" value="Unassembled WGS sequence"/>
</dbReference>
<gene>
    <name evidence="3" type="ORF">NE848_12720</name>
</gene>
<sequence length="810" mass="94193">MPKNYCFFYLFFIFSLLSFSQNQEKRKVYTTHKIENPPRIDGILNESLWNQAETAGDFVMVEPGDGDPIPLSHETNVKLLYDNEALYVAAILKEENPERVITQFTQRDNLDQAEFFLMDINTYDDGENQTRFIVTAAGTQADARMTGDNEDYSYNVVWESAVSQDENGWYVEMKIPYSALRFPEKDIQTWGIQFYREIKHLNEGYVWNYIDKSVGQISQYTGLLKGIRDIDPPVRLSLYPYISMASERYNGNDDFNFNAGMDLKYGINDSFTLDMTLVPDFGQTAYDEVELNLGPFEQVFGENRAFFTEGTELFNKGDLFYSRRVGSTPIGYNEAQRELLENEKIIDNPEKTDLINALKISGRTDRGLGVGFFNAITDKEEAIFRDTVTGNTRRRITEPVANYNILVLDQRFNKNSSISLVNTNVTRNGSFRDGNVTAFLFDIFNKQNSFNFKGQAKMSNVNLPGQNKTGFASMFSVERTKGNFRYEVGHEFANETYDINDMGISFINNYNNFSWGGSYRIFEPKGAYNNYQIRIYGQHLRRYRPDISVNTGMGGSFFAMTRKRFAFGGALEINSEFRDFFEPRAENTYVLYKPFGGGRFFVSSDYRKRFAYDVRVYYEDYYKSAQNSFNLDIEPRFRFNDKFSMVYDFEYEYENDRPSYVDQSRNMIIFGTRDQKSIENSISGSYNFNTRQGLNLSFRHFWSTAIFAEGEFSRLAEEGSLDPIEYSKEQNNPDANFNIWNLDLSYRWQFAPGSEAVLLYRNAIFNQDKLSQLGFEESLDNLFAQPARHNLSLRVVYYIDYNRVKNLFRS</sequence>
<dbReference type="EMBL" id="JAMSCK010000004">
    <property type="protein sequence ID" value="MCM8570249.1"/>
    <property type="molecule type" value="Genomic_DNA"/>
</dbReference>
<proteinExistence type="predicted"/>
<protein>
    <submittedName>
        <fullName evidence="3">Carbohydrate binding family 9 domain-containing protein</fullName>
    </submittedName>
</protein>
<dbReference type="RefSeq" id="WP_252114160.1">
    <property type="nucleotide sequence ID" value="NZ_JAMSCK010000004.1"/>
</dbReference>
<evidence type="ECO:0000259" key="1">
    <source>
        <dbReference type="Pfam" id="PF06452"/>
    </source>
</evidence>
<reference evidence="3" key="1">
    <citation type="submission" date="2022-06" db="EMBL/GenBank/DDBJ databases">
        <title>Gramella sediminis sp. nov., isolated from deep-sea sediment of the Indian Ocean.</title>
        <authorList>
            <person name="Yang L."/>
        </authorList>
    </citation>
    <scope>NUCLEOTIDE SEQUENCE</scope>
    <source>
        <strain evidence="3">HMD3159</strain>
    </source>
</reference>
<dbReference type="Pfam" id="PF19313">
    <property type="entry name" value="DUF5916"/>
    <property type="match status" value="1"/>
</dbReference>
<accession>A0ABT0Z403</accession>
<dbReference type="SUPFAM" id="SSF49344">
    <property type="entry name" value="CBD9-like"/>
    <property type="match status" value="1"/>
</dbReference>
<dbReference type="InterPro" id="IPR045670">
    <property type="entry name" value="DUF5916"/>
</dbReference>
<dbReference type="Pfam" id="PF06452">
    <property type="entry name" value="CBM9_1"/>
    <property type="match status" value="1"/>
</dbReference>
<evidence type="ECO:0000313" key="3">
    <source>
        <dbReference type="EMBL" id="MCM8570249.1"/>
    </source>
</evidence>
<evidence type="ECO:0000259" key="2">
    <source>
        <dbReference type="Pfam" id="PF19313"/>
    </source>
</evidence>
<evidence type="ECO:0000313" key="4">
    <source>
        <dbReference type="Proteomes" id="UP001155077"/>
    </source>
</evidence>
<dbReference type="CDD" id="cd09618">
    <property type="entry name" value="CBM9_like_2"/>
    <property type="match status" value="1"/>
</dbReference>